<sequence length="195" mass="21789">MLRYLVLLVSLICMSLMCSNFAIFHFTVICMKPGHNSSFSSNAVNLLTRYSRRASVQVWPINPFTFIKRANFESLPPFPMLRYLVLLVSLICMSLMCSNFAIFHFTVICMKPGHNSSFSSNETQARDFSSFEEGILFATVSVGRIVGSYPAVKLFDLLGLKTSFTVFGILTGVGSLIVPVFGNSFVVIFVHRVIQ</sequence>
<keyword evidence="4 5" id="KW-0472">Membrane</keyword>
<dbReference type="GO" id="GO:0022857">
    <property type="term" value="F:transmembrane transporter activity"/>
    <property type="evidence" value="ECO:0007669"/>
    <property type="project" value="InterPro"/>
</dbReference>
<feature type="transmembrane region" description="Helical" evidence="5">
    <location>
        <begin position="131"/>
        <end position="152"/>
    </location>
</feature>
<dbReference type="InterPro" id="IPR005828">
    <property type="entry name" value="MFS_sugar_transport-like"/>
</dbReference>
<dbReference type="WBParaSite" id="L893_g15126.t2">
    <property type="protein sequence ID" value="L893_g15126.t2"/>
    <property type="gene ID" value="L893_g15126"/>
</dbReference>
<dbReference type="PANTHER" id="PTHR45757">
    <property type="entry name" value="PROTEIN CBG23364-RELATED"/>
    <property type="match status" value="1"/>
</dbReference>
<dbReference type="Pfam" id="PF00083">
    <property type="entry name" value="Sugar_tr"/>
    <property type="match status" value="1"/>
</dbReference>
<evidence type="ECO:0000256" key="4">
    <source>
        <dbReference type="ARBA" id="ARBA00023136"/>
    </source>
</evidence>
<dbReference type="GO" id="GO:0016020">
    <property type="term" value="C:membrane"/>
    <property type="evidence" value="ECO:0007669"/>
    <property type="project" value="UniProtKB-SubCell"/>
</dbReference>
<evidence type="ECO:0000256" key="2">
    <source>
        <dbReference type="ARBA" id="ARBA00022692"/>
    </source>
</evidence>
<proteinExistence type="predicted"/>
<keyword evidence="3 5" id="KW-1133">Transmembrane helix</keyword>
<dbReference type="SUPFAM" id="SSF103473">
    <property type="entry name" value="MFS general substrate transporter"/>
    <property type="match status" value="1"/>
</dbReference>
<evidence type="ECO:0000256" key="5">
    <source>
        <dbReference type="SAM" id="Phobius"/>
    </source>
</evidence>
<dbReference type="PROSITE" id="PS50850">
    <property type="entry name" value="MFS"/>
    <property type="match status" value="1"/>
</dbReference>
<dbReference type="AlphaFoldDB" id="A0A1I7YCZ4"/>
<keyword evidence="7" id="KW-1185">Reference proteome</keyword>
<evidence type="ECO:0000256" key="3">
    <source>
        <dbReference type="ARBA" id="ARBA00022989"/>
    </source>
</evidence>
<feature type="domain" description="Major facilitator superfamily (MFS) profile" evidence="6">
    <location>
        <begin position="85"/>
        <end position="195"/>
    </location>
</feature>
<dbReference type="InterPro" id="IPR036259">
    <property type="entry name" value="MFS_trans_sf"/>
</dbReference>
<feature type="transmembrane region" description="Helical" evidence="5">
    <location>
        <begin position="164"/>
        <end position="190"/>
    </location>
</feature>
<accession>A0A1I7YCZ4</accession>
<dbReference type="InterPro" id="IPR020846">
    <property type="entry name" value="MFS_dom"/>
</dbReference>
<dbReference type="Gene3D" id="1.20.1250.20">
    <property type="entry name" value="MFS general substrate transporter like domains"/>
    <property type="match status" value="1"/>
</dbReference>
<reference evidence="8" key="1">
    <citation type="submission" date="2016-11" db="UniProtKB">
        <authorList>
            <consortium name="WormBaseParasite"/>
        </authorList>
    </citation>
    <scope>IDENTIFICATION</scope>
</reference>
<evidence type="ECO:0000259" key="6">
    <source>
        <dbReference type="PROSITE" id="PS50850"/>
    </source>
</evidence>
<evidence type="ECO:0000313" key="7">
    <source>
        <dbReference type="Proteomes" id="UP000095287"/>
    </source>
</evidence>
<comment type="subcellular location">
    <subcellularLocation>
        <location evidence="1">Membrane</location>
        <topology evidence="1">Multi-pass membrane protein</topology>
    </subcellularLocation>
</comment>
<dbReference type="Proteomes" id="UP000095287">
    <property type="component" value="Unplaced"/>
</dbReference>
<evidence type="ECO:0000256" key="1">
    <source>
        <dbReference type="ARBA" id="ARBA00004141"/>
    </source>
</evidence>
<evidence type="ECO:0000313" key="8">
    <source>
        <dbReference type="WBParaSite" id="L893_g15126.t2"/>
    </source>
</evidence>
<organism evidence="7 8">
    <name type="scientific">Steinernema glaseri</name>
    <dbReference type="NCBI Taxonomy" id="37863"/>
    <lineage>
        <taxon>Eukaryota</taxon>
        <taxon>Metazoa</taxon>
        <taxon>Ecdysozoa</taxon>
        <taxon>Nematoda</taxon>
        <taxon>Chromadorea</taxon>
        <taxon>Rhabditida</taxon>
        <taxon>Tylenchina</taxon>
        <taxon>Panagrolaimomorpha</taxon>
        <taxon>Strongyloidoidea</taxon>
        <taxon>Steinernematidae</taxon>
        <taxon>Steinernema</taxon>
    </lineage>
</organism>
<name>A0A1I7YCZ4_9BILA</name>
<keyword evidence="2 5" id="KW-0812">Transmembrane</keyword>
<feature type="transmembrane region" description="Helical" evidence="5">
    <location>
        <begin position="83"/>
        <end position="110"/>
    </location>
</feature>
<protein>
    <submittedName>
        <fullName evidence="8">MFS domain-containing protein</fullName>
    </submittedName>
</protein>